<dbReference type="NCBIfam" id="NF008171">
    <property type="entry name" value="PRK10918.1"/>
    <property type="match status" value="1"/>
</dbReference>
<dbReference type="PANTHER" id="PTHR42996:SF1">
    <property type="entry name" value="PHOSPHATE-BINDING PROTEIN PSTS"/>
    <property type="match status" value="1"/>
</dbReference>
<evidence type="ECO:0000256" key="3">
    <source>
        <dbReference type="ARBA" id="ARBA00011529"/>
    </source>
</evidence>
<dbReference type="RefSeq" id="WP_345533270.1">
    <property type="nucleotide sequence ID" value="NZ_BAABLD010000008.1"/>
</dbReference>
<dbReference type="NCBIfam" id="TIGR00975">
    <property type="entry name" value="3a0107s03"/>
    <property type="match status" value="1"/>
</dbReference>
<comment type="similarity">
    <text evidence="2 7">Belongs to the PstS family.</text>
</comment>
<proteinExistence type="inferred from homology"/>
<feature type="signal peptide" evidence="8">
    <location>
        <begin position="1"/>
        <end position="23"/>
    </location>
</feature>
<evidence type="ECO:0000256" key="7">
    <source>
        <dbReference type="PIRNR" id="PIRNR002756"/>
    </source>
</evidence>
<evidence type="ECO:0000259" key="9">
    <source>
        <dbReference type="Pfam" id="PF12849"/>
    </source>
</evidence>
<evidence type="ECO:0000256" key="8">
    <source>
        <dbReference type="SAM" id="SignalP"/>
    </source>
</evidence>
<dbReference type="InterPro" id="IPR024370">
    <property type="entry name" value="PBP_domain"/>
</dbReference>
<accession>A0ABP9QT48</accession>
<keyword evidence="5 7" id="KW-0813">Transport</keyword>
<feature type="chain" id="PRO_5045313968" description="Phosphate-binding protein PstS" evidence="8">
    <location>
        <begin position="24"/>
        <end position="344"/>
    </location>
</feature>
<evidence type="ECO:0000256" key="2">
    <source>
        <dbReference type="ARBA" id="ARBA00008725"/>
    </source>
</evidence>
<evidence type="ECO:0000256" key="1">
    <source>
        <dbReference type="ARBA" id="ARBA00002841"/>
    </source>
</evidence>
<dbReference type="PIRSF" id="PIRSF002756">
    <property type="entry name" value="PstS"/>
    <property type="match status" value="1"/>
</dbReference>
<evidence type="ECO:0000256" key="6">
    <source>
        <dbReference type="ARBA" id="ARBA00022592"/>
    </source>
</evidence>
<reference evidence="11" key="1">
    <citation type="journal article" date="2019" name="Int. J. Syst. Evol. Microbiol.">
        <title>The Global Catalogue of Microorganisms (GCM) 10K type strain sequencing project: providing services to taxonomists for standard genome sequencing and annotation.</title>
        <authorList>
            <consortium name="The Broad Institute Genomics Platform"/>
            <consortium name="The Broad Institute Genome Sequencing Center for Infectious Disease"/>
            <person name="Wu L."/>
            <person name="Ma J."/>
        </authorList>
    </citation>
    <scope>NUCLEOTIDE SEQUENCE [LARGE SCALE GENOMIC DNA]</scope>
    <source>
        <strain evidence="11">JCM 18715</strain>
    </source>
</reference>
<evidence type="ECO:0000313" key="11">
    <source>
        <dbReference type="Proteomes" id="UP001500547"/>
    </source>
</evidence>
<comment type="caution">
    <text evidence="10">The sequence shown here is derived from an EMBL/GenBank/DDBJ whole genome shotgun (WGS) entry which is preliminary data.</text>
</comment>
<gene>
    <name evidence="10" type="primary">pstS_1</name>
    <name evidence="10" type="ORF">GCM10025770_24580</name>
</gene>
<dbReference type="EMBL" id="BAABLD010000008">
    <property type="protein sequence ID" value="GAA5166865.1"/>
    <property type="molecule type" value="Genomic_DNA"/>
</dbReference>
<dbReference type="Pfam" id="PF12849">
    <property type="entry name" value="PBP_like_2"/>
    <property type="match status" value="1"/>
</dbReference>
<feature type="domain" description="PBP" evidence="9">
    <location>
        <begin position="20"/>
        <end position="303"/>
    </location>
</feature>
<sequence>MSTSQAILPCLLVTALSLTSANAAELTGAGASLPAPVYQKWSEAYRNATNNTINYQSIGSGGGIKEASGKSIDFGATDIPLSSADLQKHKLVQFPALIGGAVPIVNLPGIKSGEVRLNAQVLGDIYLGKITRWNDPAIRALNSTRLPDLSIAVVHRGDGAGTTWVFTDYLSKAHPQWQAKVGSGTTVTWPLGLHAKGDEGMTGFVKKLPGAIGYVDFAWARKNQLDVVQMQNKAGNFVAPEDANLKAAAAEAGWEAAEFGAMLTDLPARNAWPITGATFIVMQRQTDKPAVAKDALQFFKWALKNGYAQVESNGYVPLPERTVEAVMTSWQRITDTNGKPVLSN</sequence>
<dbReference type="SUPFAM" id="SSF53850">
    <property type="entry name" value="Periplasmic binding protein-like II"/>
    <property type="match status" value="1"/>
</dbReference>
<evidence type="ECO:0000256" key="5">
    <source>
        <dbReference type="ARBA" id="ARBA00022448"/>
    </source>
</evidence>
<keyword evidence="8" id="KW-0732">Signal</keyword>
<dbReference type="PANTHER" id="PTHR42996">
    <property type="entry name" value="PHOSPHATE-BINDING PROTEIN PSTS"/>
    <property type="match status" value="1"/>
</dbReference>
<dbReference type="Proteomes" id="UP001500547">
    <property type="component" value="Unassembled WGS sequence"/>
</dbReference>
<keyword evidence="6 7" id="KW-0592">Phosphate transport</keyword>
<dbReference type="InterPro" id="IPR050962">
    <property type="entry name" value="Phosphate-bind_PstS"/>
</dbReference>
<organism evidence="10 11">
    <name type="scientific">Viridibacterium curvum</name>
    <dbReference type="NCBI Taxonomy" id="1101404"/>
    <lineage>
        <taxon>Bacteria</taxon>
        <taxon>Pseudomonadati</taxon>
        <taxon>Pseudomonadota</taxon>
        <taxon>Betaproteobacteria</taxon>
        <taxon>Rhodocyclales</taxon>
        <taxon>Rhodocyclaceae</taxon>
        <taxon>Viridibacterium</taxon>
    </lineage>
</organism>
<comment type="function">
    <text evidence="1 7">Part of the ABC transporter complex PstSACB involved in phosphate import.</text>
</comment>
<dbReference type="InterPro" id="IPR005673">
    <property type="entry name" value="ABC_phos-bd_PstS"/>
</dbReference>
<name>A0ABP9QT48_9RHOO</name>
<keyword evidence="11" id="KW-1185">Reference proteome</keyword>
<dbReference type="Gene3D" id="3.40.190.10">
    <property type="entry name" value="Periplasmic binding protein-like II"/>
    <property type="match status" value="2"/>
</dbReference>
<evidence type="ECO:0000313" key="10">
    <source>
        <dbReference type="EMBL" id="GAA5166865.1"/>
    </source>
</evidence>
<protein>
    <recommendedName>
        <fullName evidence="4 7">Phosphate-binding protein PstS</fullName>
    </recommendedName>
</protein>
<evidence type="ECO:0000256" key="4">
    <source>
        <dbReference type="ARBA" id="ARBA00021889"/>
    </source>
</evidence>
<dbReference type="CDD" id="cd13565">
    <property type="entry name" value="PBP2_PstS"/>
    <property type="match status" value="1"/>
</dbReference>
<comment type="subunit">
    <text evidence="3 7">The complex is composed of two ATP-binding proteins (PstB), two transmembrane proteins (PstC and PstA) and a solute-binding protein (PstS).</text>
</comment>